<dbReference type="CDD" id="cd20270">
    <property type="entry name" value="Complex1_LYR_SDHAF3_LYRM10"/>
    <property type="match status" value="1"/>
</dbReference>
<organism evidence="7 8">
    <name type="scientific">Podarcis lilfordi</name>
    <name type="common">Lilford's wall lizard</name>
    <dbReference type="NCBI Taxonomy" id="74358"/>
    <lineage>
        <taxon>Eukaryota</taxon>
        <taxon>Metazoa</taxon>
        <taxon>Chordata</taxon>
        <taxon>Craniata</taxon>
        <taxon>Vertebrata</taxon>
        <taxon>Euteleostomi</taxon>
        <taxon>Lepidosauria</taxon>
        <taxon>Squamata</taxon>
        <taxon>Bifurcata</taxon>
        <taxon>Unidentata</taxon>
        <taxon>Episquamata</taxon>
        <taxon>Laterata</taxon>
        <taxon>Lacertibaenia</taxon>
        <taxon>Lacertidae</taxon>
        <taxon>Podarcis</taxon>
    </lineage>
</organism>
<evidence type="ECO:0000256" key="6">
    <source>
        <dbReference type="RuleBase" id="RU368039"/>
    </source>
</evidence>
<dbReference type="GO" id="GO:0005758">
    <property type="term" value="C:mitochondrial intermembrane space"/>
    <property type="evidence" value="ECO:0007669"/>
    <property type="project" value="TreeGrafter"/>
</dbReference>
<dbReference type="PANTHER" id="PTHR13137:SF6">
    <property type="entry name" value="SUCCINATE DEHYDROGENASE ASSEMBLY FACTOR 3, MITOCHONDRIAL"/>
    <property type="match status" value="1"/>
</dbReference>
<evidence type="ECO:0000256" key="3">
    <source>
        <dbReference type="ARBA" id="ARBA00022946"/>
    </source>
</evidence>
<keyword evidence="8" id="KW-1185">Reference proteome</keyword>
<comment type="subunit">
    <text evidence="6">Interacts with the iron-sulfur protein subunit within the SDH catalytic dimer.</text>
</comment>
<dbReference type="AlphaFoldDB" id="A0AA35L3U5"/>
<sequence>MQVQCGGQNKPDPVSICPESATQRAETSCLALPSSEAELRRDAAPRCYSFTAPAPSHPTRLLPLRPALGKRLAEQTLAQTQPATPPIVLFSLVAFLSGYARKILQLHRALPLELKTLGDQYVKDEFRRHRSVGPEEAQCFLREWENYAATLSQQTNPKAQNSTSHPRFGSHLPEEKLHALRDEQVGQLQELMQEATKPKRQFNILDDTDHKN</sequence>
<dbReference type="InterPro" id="IPR008381">
    <property type="entry name" value="SDHAF3/Sdh7"/>
</dbReference>
<evidence type="ECO:0000313" key="8">
    <source>
        <dbReference type="Proteomes" id="UP001178461"/>
    </source>
</evidence>
<dbReference type="EMBL" id="OX395137">
    <property type="protein sequence ID" value="CAI5788688.1"/>
    <property type="molecule type" value="Genomic_DNA"/>
</dbReference>
<evidence type="ECO:0000256" key="1">
    <source>
        <dbReference type="ARBA" id="ARBA00004305"/>
    </source>
</evidence>
<comment type="function">
    <text evidence="6">Plays an essential role in the assembly of succinate dehydrogenase (SDH), an enzyme complex (also referred to as respiratory complex II) that is a component of both the tricarboxylic acid (TCA) cycle and the mitochondrial electron transport chain, and which couples the oxidation of succinate to fumarate with the reduction of ubiquinone (coenzyme Q) to ubiquinol. Promotes maturation of the iron-sulfur protein subunit of the SDH catalytic dimer, protecting it from the deleterious effects of oxidants. May act together with SDHAF1.</text>
</comment>
<evidence type="ECO:0000256" key="2">
    <source>
        <dbReference type="ARBA" id="ARBA00006020"/>
    </source>
</evidence>
<dbReference type="Proteomes" id="UP001178461">
    <property type="component" value="Chromosome 12"/>
</dbReference>
<gene>
    <name evidence="7" type="ORF">PODLI_1B026748</name>
</gene>
<keyword evidence="5 6" id="KW-0143">Chaperone</keyword>
<protein>
    <recommendedName>
        <fullName evidence="6">Succinate dehydrogenase assembly factor 3</fullName>
        <shortName evidence="6">SDH assembly factor 3</shortName>
        <shortName evidence="6">SDHAF3</shortName>
    </recommendedName>
</protein>
<dbReference type="GO" id="GO:0034553">
    <property type="term" value="P:mitochondrial respiratory chain complex II assembly"/>
    <property type="evidence" value="ECO:0007669"/>
    <property type="project" value="UniProtKB-UniRule"/>
</dbReference>
<evidence type="ECO:0000256" key="4">
    <source>
        <dbReference type="ARBA" id="ARBA00023128"/>
    </source>
</evidence>
<comment type="similarity">
    <text evidence="2 6">Belongs to the complex I LYR family. SDHAF3 subfamily.</text>
</comment>
<dbReference type="Pfam" id="PF13233">
    <property type="entry name" value="Complex1_LYR_2"/>
    <property type="match status" value="1"/>
</dbReference>
<accession>A0AA35L3U5</accession>
<comment type="subcellular location">
    <subcellularLocation>
        <location evidence="1 6">Mitochondrion matrix</location>
    </subcellularLocation>
</comment>
<reference evidence="7" key="1">
    <citation type="submission" date="2022-12" db="EMBL/GenBank/DDBJ databases">
        <authorList>
            <person name="Alioto T."/>
            <person name="Alioto T."/>
            <person name="Gomez Garrido J."/>
        </authorList>
    </citation>
    <scope>NUCLEOTIDE SEQUENCE</scope>
</reference>
<dbReference type="GO" id="GO:0006105">
    <property type="term" value="P:succinate metabolic process"/>
    <property type="evidence" value="ECO:0007669"/>
    <property type="project" value="TreeGrafter"/>
</dbReference>
<keyword evidence="4 6" id="KW-0496">Mitochondrion</keyword>
<proteinExistence type="inferred from homology"/>
<evidence type="ECO:0000313" key="7">
    <source>
        <dbReference type="EMBL" id="CAI5788688.1"/>
    </source>
</evidence>
<name>A0AA35L3U5_9SAUR</name>
<keyword evidence="3" id="KW-0809">Transit peptide</keyword>
<evidence type="ECO:0000256" key="5">
    <source>
        <dbReference type="ARBA" id="ARBA00023186"/>
    </source>
</evidence>
<dbReference type="GO" id="GO:0005759">
    <property type="term" value="C:mitochondrial matrix"/>
    <property type="evidence" value="ECO:0007669"/>
    <property type="project" value="UniProtKB-SubCell"/>
</dbReference>
<dbReference type="PANTHER" id="PTHR13137">
    <property type="entry name" value="DC11 ACN9 HOMOLOG"/>
    <property type="match status" value="1"/>
</dbReference>